<dbReference type="PROSITE" id="PS51257">
    <property type="entry name" value="PROKAR_LIPOPROTEIN"/>
    <property type="match status" value="1"/>
</dbReference>
<keyword evidence="3" id="KW-1185">Reference proteome</keyword>
<feature type="chain" id="PRO_5046275344" description="Lipoprotein" evidence="1">
    <location>
        <begin position="20"/>
        <end position="188"/>
    </location>
</feature>
<comment type="caution">
    <text evidence="2">The sequence shown here is derived from an EMBL/GenBank/DDBJ whole genome shotgun (WGS) entry which is preliminary data.</text>
</comment>
<proteinExistence type="predicted"/>
<evidence type="ECO:0000313" key="3">
    <source>
        <dbReference type="Proteomes" id="UP001275932"/>
    </source>
</evidence>
<evidence type="ECO:0008006" key="4">
    <source>
        <dbReference type="Google" id="ProtNLM"/>
    </source>
</evidence>
<feature type="signal peptide" evidence="1">
    <location>
        <begin position="1"/>
        <end position="19"/>
    </location>
</feature>
<accession>A0ABU4WGR3</accession>
<gene>
    <name evidence="2" type="ORF">MOX91_01930</name>
</gene>
<organism evidence="2 3">
    <name type="scientific">Intestinicryptomonas porci</name>
    <dbReference type="NCBI Taxonomy" id="2926320"/>
    <lineage>
        <taxon>Bacteria</taxon>
        <taxon>Pseudomonadati</taxon>
        <taxon>Verrucomicrobiota</taxon>
        <taxon>Opitutia</taxon>
        <taxon>Opitutales</taxon>
        <taxon>Intestinicryptomonaceae</taxon>
        <taxon>Intestinicryptomonas</taxon>
    </lineage>
</organism>
<dbReference type="RefSeq" id="WP_370396390.1">
    <property type="nucleotide sequence ID" value="NZ_JALBUT010000002.1"/>
</dbReference>
<keyword evidence="1" id="KW-0732">Signal</keyword>
<dbReference type="Proteomes" id="UP001275932">
    <property type="component" value="Unassembled WGS sequence"/>
</dbReference>
<sequence>MKNTLRFILAISTAFFACACSSPSLENNARKDWSFFDDASGDTLGYDRNSNVKISYVRTRYISDMETRSIGEALTGDEYTHGYLTLRSDPDSREGMYFFIMTELGVSKISDGTMIEVYVDSNQTPKVREFKFVVPETHSLLREIKIGITGNDWKGKNEKPNAYKIAIKTPAGKTIAEYKSWLWSLGEK</sequence>
<protein>
    <recommendedName>
        <fullName evidence="4">Lipoprotein</fullName>
    </recommendedName>
</protein>
<evidence type="ECO:0000256" key="1">
    <source>
        <dbReference type="SAM" id="SignalP"/>
    </source>
</evidence>
<evidence type="ECO:0000313" key="2">
    <source>
        <dbReference type="EMBL" id="MDX8414943.1"/>
    </source>
</evidence>
<dbReference type="EMBL" id="JALBUT010000002">
    <property type="protein sequence ID" value="MDX8414943.1"/>
    <property type="molecule type" value="Genomic_DNA"/>
</dbReference>
<reference evidence="2 3" key="1">
    <citation type="submission" date="2022-03" db="EMBL/GenBank/DDBJ databases">
        <title>Novel taxa within the pig intestine.</title>
        <authorList>
            <person name="Wylensek D."/>
            <person name="Bishof K."/>
            <person name="Afrizal A."/>
            <person name="Clavel T."/>
        </authorList>
    </citation>
    <scope>NUCLEOTIDE SEQUENCE [LARGE SCALE GENOMIC DNA]</scope>
    <source>
        <strain evidence="2 3">CLA-KB-P66</strain>
    </source>
</reference>
<name>A0ABU4WGR3_9BACT</name>